<evidence type="ECO:0000256" key="1">
    <source>
        <dbReference type="ARBA" id="ARBA00022737"/>
    </source>
</evidence>
<dbReference type="GO" id="GO:0006417">
    <property type="term" value="P:regulation of translation"/>
    <property type="evidence" value="ECO:0007669"/>
    <property type="project" value="TreeGrafter"/>
</dbReference>
<protein>
    <recommendedName>
        <fullName evidence="4">RRM domain-containing protein</fullName>
    </recommendedName>
</protein>
<dbReference type="Pfam" id="PF00076">
    <property type="entry name" value="RRM_1"/>
    <property type="match status" value="2"/>
</dbReference>
<dbReference type="Gene3D" id="3.30.70.330">
    <property type="match status" value="2"/>
</dbReference>
<dbReference type="GO" id="GO:0003729">
    <property type="term" value="F:mRNA binding"/>
    <property type="evidence" value="ECO:0007669"/>
    <property type="project" value="TreeGrafter"/>
</dbReference>
<dbReference type="InterPro" id="IPR000504">
    <property type="entry name" value="RRM_dom"/>
</dbReference>
<name>A0AAV2E4P7_9ROSI</name>
<dbReference type="PROSITE" id="PS50102">
    <property type="entry name" value="RRM"/>
    <property type="match status" value="2"/>
</dbReference>
<organism evidence="5 6">
    <name type="scientific">Linum trigynum</name>
    <dbReference type="NCBI Taxonomy" id="586398"/>
    <lineage>
        <taxon>Eukaryota</taxon>
        <taxon>Viridiplantae</taxon>
        <taxon>Streptophyta</taxon>
        <taxon>Embryophyta</taxon>
        <taxon>Tracheophyta</taxon>
        <taxon>Spermatophyta</taxon>
        <taxon>Magnoliopsida</taxon>
        <taxon>eudicotyledons</taxon>
        <taxon>Gunneridae</taxon>
        <taxon>Pentapetalae</taxon>
        <taxon>rosids</taxon>
        <taxon>fabids</taxon>
        <taxon>Malpighiales</taxon>
        <taxon>Linaceae</taxon>
        <taxon>Linum</taxon>
    </lineage>
</organism>
<proteinExistence type="predicted"/>
<dbReference type="EMBL" id="OZ034817">
    <property type="protein sequence ID" value="CAL1380911.1"/>
    <property type="molecule type" value="Genomic_DNA"/>
</dbReference>
<keyword evidence="1" id="KW-0677">Repeat</keyword>
<reference evidence="5 6" key="1">
    <citation type="submission" date="2024-04" db="EMBL/GenBank/DDBJ databases">
        <authorList>
            <person name="Fracassetti M."/>
        </authorList>
    </citation>
    <scope>NUCLEOTIDE SEQUENCE [LARGE SCALE GENOMIC DNA]</scope>
</reference>
<keyword evidence="6" id="KW-1185">Reference proteome</keyword>
<dbReference type="PANTHER" id="PTHR48032:SF12">
    <property type="entry name" value="RRM DOMAIN-CONTAINING PROTEIN"/>
    <property type="match status" value="1"/>
</dbReference>
<evidence type="ECO:0000256" key="3">
    <source>
        <dbReference type="PROSITE-ProRule" id="PRU00176"/>
    </source>
</evidence>
<evidence type="ECO:0000313" key="6">
    <source>
        <dbReference type="Proteomes" id="UP001497516"/>
    </source>
</evidence>
<dbReference type="PANTHER" id="PTHR48032">
    <property type="entry name" value="RNA-BINDING PROTEIN MUSASHI HOMOLOG RBP6"/>
    <property type="match status" value="1"/>
</dbReference>
<evidence type="ECO:0000256" key="2">
    <source>
        <dbReference type="ARBA" id="ARBA00022884"/>
    </source>
</evidence>
<evidence type="ECO:0000313" key="5">
    <source>
        <dbReference type="EMBL" id="CAL1380911.1"/>
    </source>
</evidence>
<keyword evidence="2 3" id="KW-0694">RNA-binding</keyword>
<dbReference type="InterPro" id="IPR035979">
    <property type="entry name" value="RBD_domain_sf"/>
</dbReference>
<feature type="domain" description="RRM" evidence="4">
    <location>
        <begin position="10"/>
        <end position="87"/>
    </location>
</feature>
<dbReference type="SUPFAM" id="SSF54928">
    <property type="entry name" value="RNA-binding domain, RBD"/>
    <property type="match status" value="2"/>
</dbReference>
<dbReference type="Proteomes" id="UP001497516">
    <property type="component" value="Chromosome 4"/>
</dbReference>
<dbReference type="AlphaFoldDB" id="A0AAV2E4P7"/>
<dbReference type="InterPro" id="IPR012677">
    <property type="entry name" value="Nucleotide-bd_a/b_plait_sf"/>
</dbReference>
<dbReference type="SMART" id="SM00360">
    <property type="entry name" value="RRM"/>
    <property type="match status" value="2"/>
</dbReference>
<feature type="domain" description="RRM" evidence="4">
    <location>
        <begin position="108"/>
        <end position="185"/>
    </location>
</feature>
<sequence>MEGEIKLPRPKLFVGGVKRNTTGQELKEYFQQYGQVKDAFIVYCKQTSRSRGFGFVEFEDPSAAALALDEKQHNILGQDVDVEVAELKKTDDNETAAGNEGESHRRSKRVFVGGLPSTITPEEFQSFSESFGAVSSANLVHNKHSGKPRGFGFITFVSEDSADRALQNRFHELKGSQVEVKRANHKNNYAYDNFARRYHEYAALAAMNHSSYVNGYYYYYCYNHLNYQQASGLPYYWATPPGNYCHFYQSCYPMAAANYASLSGDWSYDPANSLLRGYGDNDVVGHGQEEADIKITDKNGEGHEEHVWDVLRNLDEVNDHSDDQQGPDGEIRINGSAVHHNEVTGSEHHDDKQVWRNLDGMNRELMEIKAGGGEHGELAVDRMLYEAEFGIGNVGEVDGGNAEVVSEMVTYSLENGKVDGWSMERKPLLMESLVAATCIDT</sequence>
<accession>A0AAV2E4P7</accession>
<evidence type="ECO:0000259" key="4">
    <source>
        <dbReference type="PROSITE" id="PS50102"/>
    </source>
</evidence>
<gene>
    <name evidence="5" type="ORF">LTRI10_LOCUS22327</name>
</gene>